<dbReference type="InParanoid" id="A0A1S3I7V1"/>
<feature type="compositionally biased region" description="Basic and acidic residues" evidence="1">
    <location>
        <begin position="1018"/>
        <end position="1039"/>
    </location>
</feature>
<feature type="compositionally biased region" description="Basic and acidic residues" evidence="1">
    <location>
        <begin position="409"/>
        <end position="426"/>
    </location>
</feature>
<name>A0A1S3I7V1_LINAN</name>
<feature type="compositionally biased region" description="Polar residues" evidence="1">
    <location>
        <begin position="300"/>
        <end position="330"/>
    </location>
</feature>
<feature type="compositionally biased region" description="Basic and acidic residues" evidence="1">
    <location>
        <begin position="619"/>
        <end position="652"/>
    </location>
</feature>
<dbReference type="GeneID" id="106161837"/>
<organism evidence="2 3">
    <name type="scientific">Lingula anatina</name>
    <name type="common">Brachiopod</name>
    <name type="synonym">Lingula unguis</name>
    <dbReference type="NCBI Taxonomy" id="7574"/>
    <lineage>
        <taxon>Eukaryota</taxon>
        <taxon>Metazoa</taxon>
        <taxon>Spiralia</taxon>
        <taxon>Lophotrochozoa</taxon>
        <taxon>Brachiopoda</taxon>
        <taxon>Linguliformea</taxon>
        <taxon>Lingulata</taxon>
        <taxon>Lingulida</taxon>
        <taxon>Linguloidea</taxon>
        <taxon>Lingulidae</taxon>
        <taxon>Lingula</taxon>
    </lineage>
</organism>
<feature type="compositionally biased region" description="Basic and acidic residues" evidence="1">
    <location>
        <begin position="918"/>
        <end position="928"/>
    </location>
</feature>
<feature type="compositionally biased region" description="Polar residues" evidence="1">
    <location>
        <begin position="352"/>
        <end position="362"/>
    </location>
</feature>
<dbReference type="RefSeq" id="XP_013394345.1">
    <property type="nucleotide sequence ID" value="XM_013538891.1"/>
</dbReference>
<dbReference type="Proteomes" id="UP000085678">
    <property type="component" value="Unplaced"/>
</dbReference>
<evidence type="ECO:0000256" key="1">
    <source>
        <dbReference type="SAM" id="MobiDB-lite"/>
    </source>
</evidence>
<reference evidence="3" key="1">
    <citation type="submission" date="2025-08" db="UniProtKB">
        <authorList>
            <consortium name="RefSeq"/>
        </authorList>
    </citation>
    <scope>IDENTIFICATION</scope>
    <source>
        <tissue evidence="3">Gonads</tissue>
    </source>
</reference>
<feature type="compositionally biased region" description="Basic and acidic residues" evidence="1">
    <location>
        <begin position="514"/>
        <end position="527"/>
    </location>
</feature>
<proteinExistence type="predicted"/>
<feature type="compositionally biased region" description="Basic and acidic residues" evidence="1">
    <location>
        <begin position="434"/>
        <end position="485"/>
    </location>
</feature>
<feature type="compositionally biased region" description="Basic and acidic residues" evidence="1">
    <location>
        <begin position="492"/>
        <end position="507"/>
    </location>
</feature>
<feature type="compositionally biased region" description="Acidic residues" evidence="1">
    <location>
        <begin position="236"/>
        <end position="250"/>
    </location>
</feature>
<feature type="compositionally biased region" description="Acidic residues" evidence="1">
    <location>
        <begin position="558"/>
        <end position="569"/>
    </location>
</feature>
<feature type="compositionally biased region" description="Basic and acidic residues" evidence="1">
    <location>
        <begin position="376"/>
        <end position="398"/>
    </location>
</feature>
<accession>A0A1S3I7V1</accession>
<gene>
    <name evidence="3" type="primary">LOC106161837</name>
</gene>
<feature type="compositionally biased region" description="Acidic residues" evidence="1">
    <location>
        <begin position="195"/>
        <end position="214"/>
    </location>
</feature>
<dbReference type="STRING" id="7574.A0A1S3I7V1"/>
<sequence length="1288" mass="145565">MTTPEHLSVRNCGSGHLIKMASGSERDELEDLEALRSAVLASMKMKSKDEEGSKDSEKEEAGEDPELAALRAAALQTKKATVGKLLSSEKRKPTHHHQKREKKGSFPFKHNNRPSNLIVIQTAPPEGEENGTLTNPGQRETEKTVPVMLRPQDKWLGGLADVNSATNSPQREKPKDKFSRYESSDSEGFSSSSGEESEEEEAEEEEKSDNSDSDNAEKESLKSGSNQSSNDVSDVGTEDEDEDVVMETVDEVGGSDKSSSEEENSSNEASGSESENDHDSSATENSVKHKQNETKKENTESANDQQNVQSTNVNYLKNQMSGPGHTSTKPSSHSDSERSHSYRQSSSKSRHNTGVDNRSQRQSAKDSRNNGTNSLEHLKERLGRDFIEKRSNSYERKHLGQGQVRSRTHSREPTRHRSDRPHDREHPRRGRTSPRRDFKMDQIPHKNSEKVKRDGPNVPHRGEDRSRTGQSRSYREAKDIVRDKSLNPSKTSADKEHTPRREMDAKHKTGNSAKENDSGRANDKEIPEGANGKQQETSDRDSDSESSSSSLGSSSDADLAEDSDSEDDAQPWRFMHTGQGKKSHDTRQLFERDITDIERERRLKKHAESDKINTSLEPNNERSQRPRYGDRRGHERSRHRDFDRRSERDEKGSRHRSHREPGSQLNERDSGPKLSARDKDSKVGAKDVRLKTDPRHPDPKKDFKHLGAERTMRDIGSRKDMRDMHSKRGARGIDSKKDTKDVDPRRDAKDVELKRDGRDIDTRRDHMQKDHHPGRIIDPARHGPKRRYHLDSLPTRKFEDFESESESDSDNKKGPPLKSFLSVVKKDNAQNELVPQVKRPYMPSPQKSEWQPKRKKREKELNRTENSPFDPPVVKPLLGASSRPDTALQGLPSRITDARELIRKRRGKQENVNNSPEKVPKTSSDLETKPSPIIHVTFNKDDSTPDQSSKSRPSILQRIGLPGQKLGHRSVKSDPIPHLDTGSSQISNNPQVNRDKPLITPLMDIDLKAGVGVIKLNDTSDKTRPKQNRVKMEEEKPVEETEECSQPKSTIIRLSTKREEVKQNKNSERTEFEDTKCQSEPKSTVIKLNKKPSGKSNILKLNHGGENPMPNIVKLNRGSSQKEVRKSEVKIIQPLNGQEQEEPHDTRVFLKDKNVESSRVQYRDFQEPSDVRTFVKSQESVSRTVSIKSRLGINVENNSGSGNTVIAKTVPHVGGRKIKINRKVAVEPMIGRKVERSDKAESPTLGHERDAVDDLDAKIRRIQEKNAAILKRHIEIKEDKQIFGGNVV</sequence>
<feature type="compositionally biased region" description="Basic and acidic residues" evidence="1">
    <location>
        <begin position="170"/>
        <end position="183"/>
    </location>
</feature>
<feature type="compositionally biased region" description="Polar residues" evidence="1">
    <location>
        <begin position="981"/>
        <end position="992"/>
    </location>
</feature>
<feature type="compositionally biased region" description="Basic residues" evidence="1">
    <location>
        <begin position="92"/>
        <end position="102"/>
    </location>
</feature>
<feature type="region of interest" description="Disordered" evidence="1">
    <location>
        <begin position="43"/>
        <end position="995"/>
    </location>
</feature>
<evidence type="ECO:0000313" key="2">
    <source>
        <dbReference type="Proteomes" id="UP000085678"/>
    </source>
</evidence>
<feature type="compositionally biased region" description="Basic and acidic residues" evidence="1">
    <location>
        <begin position="582"/>
        <end position="611"/>
    </location>
</feature>
<feature type="compositionally biased region" description="Polar residues" evidence="1">
    <location>
        <begin position="945"/>
        <end position="954"/>
    </location>
</feature>
<evidence type="ECO:0000313" key="3">
    <source>
        <dbReference type="RefSeq" id="XP_013394345.1"/>
    </source>
</evidence>
<feature type="compositionally biased region" description="Basic and acidic residues" evidence="1">
    <location>
        <begin position="1056"/>
        <end position="1079"/>
    </location>
</feature>
<feature type="compositionally biased region" description="Polar residues" evidence="1">
    <location>
        <begin position="1044"/>
        <end position="1053"/>
    </location>
</feature>
<keyword evidence="2" id="KW-1185">Reference proteome</keyword>
<feature type="region of interest" description="Disordered" evidence="1">
    <location>
        <begin position="1018"/>
        <end position="1111"/>
    </location>
</feature>
<dbReference type="KEGG" id="lak:106161837"/>
<feature type="compositionally biased region" description="Basic and acidic residues" evidence="1">
    <location>
        <begin position="666"/>
        <end position="781"/>
    </location>
</feature>
<feature type="compositionally biased region" description="Low complexity" evidence="1">
    <location>
        <begin position="545"/>
        <end position="557"/>
    </location>
</feature>
<protein>
    <submittedName>
        <fullName evidence="3">Filaggrin</fullName>
    </submittedName>
</protein>
<feature type="compositionally biased region" description="Basic and acidic residues" evidence="1">
    <location>
        <begin position="46"/>
        <end position="59"/>
    </location>
</feature>
<feature type="compositionally biased region" description="Basic and acidic residues" evidence="1">
    <location>
        <begin position="275"/>
        <end position="299"/>
    </location>
</feature>